<dbReference type="PANTHER" id="PTHR10687">
    <property type="entry name" value="SECRETORY CARRIER-ASSOCIATED MEMBRANE PROTEIN SCAMP"/>
    <property type="match status" value="1"/>
</dbReference>
<keyword evidence="2 5" id="KW-0812">Transmembrane</keyword>
<dbReference type="GeneTree" id="ENSGT00940000156476"/>
<dbReference type="PANTHER" id="PTHR10687:SF7">
    <property type="entry name" value="SECRETORY CARRIER-ASSOCIATED MEMBRANE PROTEIN 2"/>
    <property type="match status" value="1"/>
</dbReference>
<feature type="transmembrane region" description="Helical" evidence="5">
    <location>
        <begin position="43"/>
        <end position="62"/>
    </location>
</feature>
<dbReference type="Pfam" id="PF04144">
    <property type="entry name" value="SCAMP"/>
    <property type="match status" value="1"/>
</dbReference>
<dbReference type="InterPro" id="IPR007273">
    <property type="entry name" value="SCAMP"/>
</dbReference>
<reference evidence="6" key="2">
    <citation type="submission" date="2025-09" db="UniProtKB">
        <authorList>
            <consortium name="Ensembl"/>
        </authorList>
    </citation>
    <scope>IDENTIFICATION</scope>
</reference>
<accession>A0A8C5PVS0</accession>
<dbReference type="Proteomes" id="UP000694569">
    <property type="component" value="Unplaced"/>
</dbReference>
<dbReference type="GO" id="GO:0055038">
    <property type="term" value="C:recycling endosome membrane"/>
    <property type="evidence" value="ECO:0007669"/>
    <property type="project" value="TreeGrafter"/>
</dbReference>
<keyword evidence="5" id="KW-0813">Transport</keyword>
<feature type="transmembrane region" description="Helical" evidence="5">
    <location>
        <begin position="107"/>
        <end position="128"/>
    </location>
</feature>
<reference evidence="6" key="1">
    <citation type="submission" date="2025-08" db="UniProtKB">
        <authorList>
            <consortium name="Ensembl"/>
        </authorList>
    </citation>
    <scope>IDENTIFICATION</scope>
</reference>
<dbReference type="GO" id="GO:0032588">
    <property type="term" value="C:trans-Golgi network membrane"/>
    <property type="evidence" value="ECO:0007669"/>
    <property type="project" value="TreeGrafter"/>
</dbReference>
<name>A0A8C5PVS0_9ANUR</name>
<evidence type="ECO:0000256" key="1">
    <source>
        <dbReference type="ARBA" id="ARBA00004141"/>
    </source>
</evidence>
<dbReference type="AlphaFoldDB" id="A0A8C5PVS0"/>
<organism evidence="6 7">
    <name type="scientific">Leptobrachium leishanense</name>
    <name type="common">Leishan spiny toad</name>
    <dbReference type="NCBI Taxonomy" id="445787"/>
    <lineage>
        <taxon>Eukaryota</taxon>
        <taxon>Metazoa</taxon>
        <taxon>Chordata</taxon>
        <taxon>Craniata</taxon>
        <taxon>Vertebrata</taxon>
        <taxon>Euteleostomi</taxon>
        <taxon>Amphibia</taxon>
        <taxon>Batrachia</taxon>
        <taxon>Anura</taxon>
        <taxon>Pelobatoidea</taxon>
        <taxon>Megophryidae</taxon>
        <taxon>Leptobrachium</taxon>
    </lineage>
</organism>
<feature type="transmembrane region" description="Helical" evidence="5">
    <location>
        <begin position="148"/>
        <end position="172"/>
    </location>
</feature>
<keyword evidence="7" id="KW-1185">Reference proteome</keyword>
<dbReference type="Ensembl" id="ENSLLET00000029895.1">
    <property type="protein sequence ID" value="ENSLLEP00000028779.1"/>
    <property type="gene ID" value="ENSLLEG00000018237.1"/>
</dbReference>
<evidence type="ECO:0000313" key="6">
    <source>
        <dbReference type="Ensembl" id="ENSLLEP00000028779.1"/>
    </source>
</evidence>
<protein>
    <recommendedName>
        <fullName evidence="5">Secretory carrier-associated membrane protein</fullName>
        <shortName evidence="5">Secretory carrier membrane protein</shortName>
    </recommendedName>
</protein>
<evidence type="ECO:0000256" key="2">
    <source>
        <dbReference type="ARBA" id="ARBA00022692"/>
    </source>
</evidence>
<evidence type="ECO:0000256" key="4">
    <source>
        <dbReference type="ARBA" id="ARBA00023136"/>
    </source>
</evidence>
<keyword evidence="3 5" id="KW-1133">Transmembrane helix</keyword>
<dbReference type="OrthoDB" id="242866at2759"/>
<dbReference type="GO" id="GO:0015031">
    <property type="term" value="P:protein transport"/>
    <property type="evidence" value="ECO:0007669"/>
    <property type="project" value="InterPro"/>
</dbReference>
<evidence type="ECO:0000256" key="5">
    <source>
        <dbReference type="RuleBase" id="RU363122"/>
    </source>
</evidence>
<evidence type="ECO:0000256" key="3">
    <source>
        <dbReference type="ARBA" id="ARBA00022989"/>
    </source>
</evidence>
<feature type="transmembrane region" description="Helical" evidence="5">
    <location>
        <begin position="68"/>
        <end position="87"/>
    </location>
</feature>
<proteinExistence type="inferred from homology"/>
<comment type="subcellular location">
    <subcellularLocation>
        <location evidence="1 5">Membrane</location>
        <topology evidence="1 5">Multi-pass membrane protein</topology>
    </subcellularLocation>
</comment>
<sequence>ITENKKNLQNNWPPLPGFCPIKPCFYQDFAADIPADYQRTCKMLYYLWMLIHLCIHWTISNASGGVDFGLSILWLILFTPCAFVCWYRPIYKAFRLLLLCPTALIRYCIDGLMSYYFALLLCYCATTLMRYCIDKPFYSFSKDLDTFIYTPIIMLIKNVLSSAALWIIWLLLHFSCIRHPITASGT</sequence>
<keyword evidence="4 5" id="KW-0472">Membrane</keyword>
<comment type="similarity">
    <text evidence="5">Belongs to the SCAMP family.</text>
</comment>
<evidence type="ECO:0000313" key="7">
    <source>
        <dbReference type="Proteomes" id="UP000694569"/>
    </source>
</evidence>